<dbReference type="WBParaSite" id="L893_g27685.t1">
    <property type="protein sequence ID" value="L893_g27685.t1"/>
    <property type="gene ID" value="L893_g27685"/>
</dbReference>
<accession>A0A1I7ZL99</accession>
<organism evidence="1 2">
    <name type="scientific">Steinernema glaseri</name>
    <dbReference type="NCBI Taxonomy" id="37863"/>
    <lineage>
        <taxon>Eukaryota</taxon>
        <taxon>Metazoa</taxon>
        <taxon>Ecdysozoa</taxon>
        <taxon>Nematoda</taxon>
        <taxon>Chromadorea</taxon>
        <taxon>Rhabditida</taxon>
        <taxon>Tylenchina</taxon>
        <taxon>Panagrolaimomorpha</taxon>
        <taxon>Strongyloidoidea</taxon>
        <taxon>Steinernematidae</taxon>
        <taxon>Steinernema</taxon>
    </lineage>
</organism>
<protein>
    <submittedName>
        <fullName evidence="2">Transmembrane protein</fullName>
    </submittedName>
</protein>
<dbReference type="AlphaFoldDB" id="A0A1I7ZL99"/>
<evidence type="ECO:0000313" key="2">
    <source>
        <dbReference type="WBParaSite" id="L893_g27685.t1"/>
    </source>
</evidence>
<reference evidence="2" key="1">
    <citation type="submission" date="2016-11" db="UniProtKB">
        <authorList>
            <consortium name="WormBaseParasite"/>
        </authorList>
    </citation>
    <scope>IDENTIFICATION</scope>
</reference>
<evidence type="ECO:0000313" key="1">
    <source>
        <dbReference type="Proteomes" id="UP000095287"/>
    </source>
</evidence>
<sequence>MLRYRNPGGDHPIHLEMTIPWPFCPLDDVYEFLWGVYWPVDLVIVAGAKVSRVTGNPKDQIIVMVVSTTVFHR</sequence>
<proteinExistence type="predicted"/>
<keyword evidence="1" id="KW-1185">Reference proteome</keyword>
<dbReference type="Proteomes" id="UP000095287">
    <property type="component" value="Unplaced"/>
</dbReference>
<name>A0A1I7ZL99_9BILA</name>